<feature type="domain" description="Methyl-accepting transducer" evidence="12">
    <location>
        <begin position="460"/>
        <end position="696"/>
    </location>
</feature>
<name>A0A1M7SW57_9BACT</name>
<dbReference type="InterPro" id="IPR004089">
    <property type="entry name" value="MCPsignal_dom"/>
</dbReference>
<keyword evidence="2" id="KW-1003">Cell membrane</keyword>
<dbReference type="PANTHER" id="PTHR32089">
    <property type="entry name" value="METHYL-ACCEPTING CHEMOTAXIS PROTEIN MCPB"/>
    <property type="match status" value="1"/>
</dbReference>
<keyword evidence="4 11" id="KW-0812">Transmembrane</keyword>
<feature type="domain" description="HAMP" evidence="13">
    <location>
        <begin position="361"/>
        <end position="413"/>
    </location>
</feature>
<evidence type="ECO:0000256" key="3">
    <source>
        <dbReference type="ARBA" id="ARBA00022500"/>
    </source>
</evidence>
<dbReference type="Pfam" id="PF00015">
    <property type="entry name" value="MCPsignal"/>
    <property type="match status" value="1"/>
</dbReference>
<keyword evidence="5 11" id="KW-1133">Transmembrane helix</keyword>
<dbReference type="CDD" id="cd12913">
    <property type="entry name" value="PDC1_MCP_like"/>
    <property type="match status" value="1"/>
</dbReference>
<evidence type="ECO:0000256" key="2">
    <source>
        <dbReference type="ARBA" id="ARBA00022475"/>
    </source>
</evidence>
<evidence type="ECO:0000313" key="14">
    <source>
        <dbReference type="EMBL" id="SHN62682.1"/>
    </source>
</evidence>
<comment type="similarity">
    <text evidence="8">Belongs to the methyl-accepting chemotaxis (MCP) protein family.</text>
</comment>
<evidence type="ECO:0000259" key="12">
    <source>
        <dbReference type="PROSITE" id="PS50111"/>
    </source>
</evidence>
<dbReference type="PANTHER" id="PTHR32089:SF112">
    <property type="entry name" value="LYSOZYME-LIKE PROTEIN-RELATED"/>
    <property type="match status" value="1"/>
</dbReference>
<protein>
    <submittedName>
        <fullName evidence="14">Methyl-accepting chemotaxis sensory transducer with Cache sensor</fullName>
    </submittedName>
</protein>
<dbReference type="Gene3D" id="6.10.340.10">
    <property type="match status" value="1"/>
</dbReference>
<dbReference type="OrthoDB" id="5348717at2"/>
<dbReference type="PROSITE" id="PS50885">
    <property type="entry name" value="HAMP"/>
    <property type="match status" value="1"/>
</dbReference>
<dbReference type="GO" id="GO:0006935">
    <property type="term" value="P:chemotaxis"/>
    <property type="evidence" value="ECO:0007669"/>
    <property type="project" value="UniProtKB-KW"/>
</dbReference>
<evidence type="ECO:0000259" key="13">
    <source>
        <dbReference type="PROSITE" id="PS50885"/>
    </source>
</evidence>
<dbReference type="SUPFAM" id="SSF58104">
    <property type="entry name" value="Methyl-accepting chemotaxis protein (MCP) signaling domain"/>
    <property type="match status" value="1"/>
</dbReference>
<evidence type="ECO:0000256" key="9">
    <source>
        <dbReference type="PROSITE-ProRule" id="PRU00284"/>
    </source>
</evidence>
<dbReference type="Pfam" id="PF02743">
    <property type="entry name" value="dCache_1"/>
    <property type="match status" value="1"/>
</dbReference>
<evidence type="ECO:0000256" key="10">
    <source>
        <dbReference type="SAM" id="MobiDB-lite"/>
    </source>
</evidence>
<organism evidence="14 15">
    <name type="scientific">Desulfovibrio litoralis DSM 11393</name>
    <dbReference type="NCBI Taxonomy" id="1121455"/>
    <lineage>
        <taxon>Bacteria</taxon>
        <taxon>Pseudomonadati</taxon>
        <taxon>Thermodesulfobacteriota</taxon>
        <taxon>Desulfovibrionia</taxon>
        <taxon>Desulfovibrionales</taxon>
        <taxon>Desulfovibrionaceae</taxon>
        <taxon>Desulfovibrio</taxon>
    </lineage>
</organism>
<evidence type="ECO:0000256" key="6">
    <source>
        <dbReference type="ARBA" id="ARBA00023136"/>
    </source>
</evidence>
<dbReference type="Gene3D" id="3.30.450.20">
    <property type="entry name" value="PAS domain"/>
    <property type="match status" value="2"/>
</dbReference>
<evidence type="ECO:0000256" key="8">
    <source>
        <dbReference type="ARBA" id="ARBA00029447"/>
    </source>
</evidence>
<keyword evidence="15" id="KW-1185">Reference proteome</keyword>
<dbReference type="Proteomes" id="UP000186469">
    <property type="component" value="Unassembled WGS sequence"/>
</dbReference>
<evidence type="ECO:0000256" key="11">
    <source>
        <dbReference type="SAM" id="Phobius"/>
    </source>
</evidence>
<comment type="subcellular location">
    <subcellularLocation>
        <location evidence="1">Cell membrane</location>
        <topology evidence="1">Multi-pass membrane protein</topology>
    </subcellularLocation>
</comment>
<feature type="transmembrane region" description="Helical" evidence="11">
    <location>
        <begin position="7"/>
        <end position="25"/>
    </location>
</feature>
<keyword evidence="6 11" id="KW-0472">Membrane</keyword>
<evidence type="ECO:0000256" key="7">
    <source>
        <dbReference type="ARBA" id="ARBA00023224"/>
    </source>
</evidence>
<evidence type="ECO:0000256" key="5">
    <source>
        <dbReference type="ARBA" id="ARBA00022989"/>
    </source>
</evidence>
<gene>
    <name evidence="14" type="ORF">SAMN02745728_01293</name>
</gene>
<evidence type="ECO:0000256" key="1">
    <source>
        <dbReference type="ARBA" id="ARBA00004651"/>
    </source>
</evidence>
<dbReference type="Pfam" id="PF00672">
    <property type="entry name" value="HAMP"/>
    <property type="match status" value="1"/>
</dbReference>
<dbReference type="InterPro" id="IPR033479">
    <property type="entry name" value="dCache_1"/>
</dbReference>
<dbReference type="GO" id="GO:0007165">
    <property type="term" value="P:signal transduction"/>
    <property type="evidence" value="ECO:0007669"/>
    <property type="project" value="UniProtKB-KW"/>
</dbReference>
<dbReference type="GO" id="GO:0005886">
    <property type="term" value="C:plasma membrane"/>
    <property type="evidence" value="ECO:0007669"/>
    <property type="project" value="UniProtKB-SubCell"/>
</dbReference>
<sequence length="737" mass="80923">MKIRNKLLLITIIPIVFLLGIIMFLNQQTQRRQAVDLAKAFAENLARSESLSFIDMLNSGYTISRQIATTAATFKEIGNTERGQLVEVARNTQRDNPDFLGSWIMFDPDAFDVNDSKYMPSQFEAIKDNPEALAESMKKLYGPLADYTPGDVASSEGTFSSFWVTDENGQIVASPAGENDSFEEPYYALPKQTKKTSFPDIYMEEDVKELVSTIASPIIVNKEAIGVAGVDINLVALQKRVEQIRPMQSGFMTVYAQNGTVIGSIDKSKLGENAFESMPKELKDAIMNSQKYSFISQVNGEDFLHFSLPLSYGDGSISWSFVMSLPMDKVMAESNAAILKELLIAIIGLLAVITLIVLLMRRITQSITIGIEYAEAIASGNLQAEISIKSNDEVGKLVSSLRKMTEWMRNTLSESKALAESNAIAHKQTEESLTVLAVKAEEDDKRHQQVNMLAENLDAISQQLQTSTIALEQQVSQAQKDSTKTREESEKNKEAVGTLENITMQVQWQIDEATKHAEEAKTQAVQSTIMMQSVHTLVERTANNSQNLQDTLTELAQKTAGVGNIIVVISEIADQVNLLALNAAIEAARAGEAGRGFAVVADEVRKLAEKTMRSAQEVKDVTTAIQTGTQDAVAVMSHSLVEITESVIQSEQAHASINKIMQLVEQSVSEVHKIKDACQAQTEANQSIVTVSSSVEHIAITTAEEMQAAIERLHLLAPILSQLGENTSSLRAIYKDK</sequence>
<proteinExistence type="inferred from homology"/>
<feature type="compositionally biased region" description="Basic and acidic residues" evidence="10">
    <location>
        <begin position="481"/>
        <end position="494"/>
    </location>
</feature>
<evidence type="ECO:0000256" key="4">
    <source>
        <dbReference type="ARBA" id="ARBA00022692"/>
    </source>
</evidence>
<dbReference type="SMART" id="SM00283">
    <property type="entry name" value="MA"/>
    <property type="match status" value="1"/>
</dbReference>
<keyword evidence="7 9" id="KW-0807">Transducer</keyword>
<keyword evidence="3" id="KW-0145">Chemotaxis</keyword>
<dbReference type="EMBL" id="FRDI01000005">
    <property type="protein sequence ID" value="SHN62682.1"/>
    <property type="molecule type" value="Genomic_DNA"/>
</dbReference>
<reference evidence="14 15" key="1">
    <citation type="submission" date="2016-12" db="EMBL/GenBank/DDBJ databases">
        <authorList>
            <person name="Song W.-J."/>
            <person name="Kurnit D.M."/>
        </authorList>
    </citation>
    <scope>NUCLEOTIDE SEQUENCE [LARGE SCALE GENOMIC DNA]</scope>
    <source>
        <strain evidence="14 15">DSM 11393</strain>
    </source>
</reference>
<dbReference type="PROSITE" id="PS50111">
    <property type="entry name" value="CHEMOTAXIS_TRANSDUC_2"/>
    <property type="match status" value="1"/>
</dbReference>
<dbReference type="STRING" id="1121455.SAMN02745728_01293"/>
<dbReference type="SMART" id="SM00304">
    <property type="entry name" value="HAMP"/>
    <property type="match status" value="1"/>
</dbReference>
<dbReference type="InterPro" id="IPR003660">
    <property type="entry name" value="HAMP_dom"/>
</dbReference>
<dbReference type="CDD" id="cd06225">
    <property type="entry name" value="HAMP"/>
    <property type="match status" value="1"/>
</dbReference>
<accession>A0A1M7SW57</accession>
<dbReference type="Gene3D" id="1.10.287.950">
    <property type="entry name" value="Methyl-accepting chemotaxis protein"/>
    <property type="match status" value="1"/>
</dbReference>
<dbReference type="AlphaFoldDB" id="A0A1M7SW57"/>
<evidence type="ECO:0000313" key="15">
    <source>
        <dbReference type="Proteomes" id="UP000186469"/>
    </source>
</evidence>
<feature type="region of interest" description="Disordered" evidence="10">
    <location>
        <begin position="475"/>
        <end position="494"/>
    </location>
</feature>
<feature type="transmembrane region" description="Helical" evidence="11">
    <location>
        <begin position="342"/>
        <end position="360"/>
    </location>
</feature>